<dbReference type="RefSeq" id="XP_014668062.1">
    <property type="nucleotide sequence ID" value="XM_014812576.1"/>
</dbReference>
<feature type="domain" description="Neurotransmitter-gated ion-channel ligand-binding" evidence="3">
    <location>
        <begin position="1"/>
        <end position="67"/>
    </location>
</feature>
<dbReference type="InterPro" id="IPR018000">
    <property type="entry name" value="Neurotransmitter_ion_chnl_CS"/>
</dbReference>
<dbReference type="InterPro" id="IPR036734">
    <property type="entry name" value="Neur_chan_lig-bd_sf"/>
</dbReference>
<dbReference type="GeneID" id="106809488"/>
<accession>A0ABM1E791</accession>
<dbReference type="InterPro" id="IPR006202">
    <property type="entry name" value="Neur_chan_lig-bd"/>
</dbReference>
<comment type="subcellular location">
    <subcellularLocation>
        <location evidence="1">Membrane</location>
        <topology evidence="1">Multi-pass membrane protein</topology>
    </subcellularLocation>
</comment>
<dbReference type="PANTHER" id="PTHR18945">
    <property type="entry name" value="NEUROTRANSMITTER GATED ION CHANNEL"/>
    <property type="match status" value="1"/>
</dbReference>
<dbReference type="SUPFAM" id="SSF63712">
    <property type="entry name" value="Nicotinic receptor ligand binding domain-like"/>
    <property type="match status" value="1"/>
</dbReference>
<dbReference type="Pfam" id="PF02931">
    <property type="entry name" value="Neur_chan_LBD"/>
    <property type="match status" value="1"/>
</dbReference>
<keyword evidence="4" id="KW-1185">Reference proteome</keyword>
<evidence type="ECO:0000256" key="1">
    <source>
        <dbReference type="ARBA" id="ARBA00004141"/>
    </source>
</evidence>
<evidence type="ECO:0000313" key="4">
    <source>
        <dbReference type="Proteomes" id="UP000695022"/>
    </source>
</evidence>
<dbReference type="PROSITE" id="PS00236">
    <property type="entry name" value="NEUROTR_ION_CHANNEL"/>
    <property type="match status" value="1"/>
</dbReference>
<dbReference type="Proteomes" id="UP000695022">
    <property type="component" value="Unplaced"/>
</dbReference>
<evidence type="ECO:0000259" key="3">
    <source>
        <dbReference type="Pfam" id="PF02931"/>
    </source>
</evidence>
<protein>
    <submittedName>
        <fullName evidence="5">Gamma-aminobutyric acid receptor subunit gamma-4-like</fullName>
    </submittedName>
</protein>
<name>A0ABM1E791_PRICU</name>
<proteinExistence type="predicted"/>
<gene>
    <name evidence="5" type="primary">LOC106809488</name>
</gene>
<dbReference type="Gene3D" id="2.70.170.10">
    <property type="entry name" value="Neurotransmitter-gated ion-channel ligand-binding domain"/>
    <property type="match status" value="1"/>
</dbReference>
<dbReference type="InterPro" id="IPR006201">
    <property type="entry name" value="Neur_channel"/>
</dbReference>
<evidence type="ECO:0000313" key="5">
    <source>
        <dbReference type="RefSeq" id="XP_014668062.1"/>
    </source>
</evidence>
<organism evidence="4 5">
    <name type="scientific">Priapulus caudatus</name>
    <name type="common">Priapulid worm</name>
    <dbReference type="NCBI Taxonomy" id="37621"/>
    <lineage>
        <taxon>Eukaryota</taxon>
        <taxon>Metazoa</taxon>
        <taxon>Ecdysozoa</taxon>
        <taxon>Scalidophora</taxon>
        <taxon>Priapulida</taxon>
        <taxon>Priapulimorpha</taxon>
        <taxon>Priapulimorphida</taxon>
        <taxon>Priapulidae</taxon>
        <taxon>Priapulus</taxon>
    </lineage>
</organism>
<keyword evidence="2" id="KW-0472">Membrane</keyword>
<reference evidence="5" key="1">
    <citation type="submission" date="2025-08" db="UniProtKB">
        <authorList>
            <consortium name="RefSeq"/>
        </authorList>
    </citation>
    <scope>IDENTIFICATION</scope>
</reference>
<sequence>MRVTIQASCPMSLAHFPMDTQRCPLGFGSFAYAEEDVLYEWKMPKSGVGGPVSRSKDMQMSQFDLTHFGYYKANQPLTTGLSREEFEFLTCCYDNDVGLTAGVATTRRLFTPGGVGGWLPVTSPMTLHCARSVQLGSSRRERSRRAEYGYY</sequence>
<evidence type="ECO:0000256" key="2">
    <source>
        <dbReference type="ARBA" id="ARBA00023136"/>
    </source>
</evidence>